<dbReference type="Pfam" id="PF12008">
    <property type="entry name" value="EcoR124_C"/>
    <property type="match status" value="1"/>
</dbReference>
<dbReference type="CDD" id="cd18800">
    <property type="entry name" value="SF2_C_EcoR124I-like"/>
    <property type="match status" value="1"/>
</dbReference>
<dbReference type="GO" id="GO:0009307">
    <property type="term" value="P:DNA restriction-modification system"/>
    <property type="evidence" value="ECO:0007669"/>
    <property type="project" value="UniProtKB-KW"/>
</dbReference>
<evidence type="ECO:0000256" key="4">
    <source>
        <dbReference type="ARBA" id="ARBA00022741"/>
    </source>
</evidence>
<evidence type="ECO:0000256" key="8">
    <source>
        <dbReference type="ARBA" id="ARBA00022840"/>
    </source>
</evidence>
<dbReference type="CDD" id="cd22332">
    <property type="entry name" value="HsdR_N"/>
    <property type="match status" value="1"/>
</dbReference>
<proteinExistence type="inferred from homology"/>
<dbReference type="InterPro" id="IPR007409">
    <property type="entry name" value="Restrct_endonuc_type1_HsdR_N"/>
</dbReference>
<comment type="function">
    <text evidence="10">Subunit R is required for both nuclease and ATPase activities, but not for modification.</text>
</comment>
<dbReference type="Pfam" id="PF18766">
    <property type="entry name" value="SWI2_SNF2"/>
    <property type="match status" value="1"/>
</dbReference>
<keyword evidence="6" id="KW-0255">Endonuclease</keyword>
<evidence type="ECO:0000256" key="3">
    <source>
        <dbReference type="ARBA" id="ARBA00022722"/>
    </source>
</evidence>
<keyword evidence="7 10" id="KW-0378">Hydrolase</keyword>
<sequence>MSQEPVSYGVSTIAEMTNGIILAHYEKLSRVEESYQSEADLENKLIADLLSQGYKKFFANSPDDLYANLKTQIEKLNKVSFTADEWKRFLAEYLDPPNDGMIEKTRKIQGKDNHVYDFTFDDGHLQNIKIIDKKNIHNNFLQVTNQIQQSGTHNNRYDVTILVNGLPLVHIELKRRGVNLSEAFNQIHRYSKESFNAENSLYKYVQIFIISNGTYTRYFANTTARDKNNYEFTCEWADAKNKPIRDLEDFTATFFEKRTLLEVLTKYCVFDVNNTLLVMRPYQIAATERILWKIESSYRNKKYGKVDAGGFIWHTTGSGKTLTSFKTARLATQLDYIDKVFFVVDRKDLDFQTMKEYQNYQRDSVNGSKDTKKLKENIEKDDDKIVVTTIQKLNEFVKKNPNHAIYKKHCVIIYDECHRSQFGEAQKNITKSFKYYYQFGFTGTPIFPENALGTDTTAGIFGAQLHSYVITDAIRDGKVLKFKVDYNNISAKFKNAETEQDEKILKNIEGKMLMHPERIAEVTKHILKVFDTKTHRNEQYNLKQRRLNGFNAMFAVQSIEAAKFYYDEFKKQQANIPEEKRLKIATIYSFAANEEQNAIGDIEEENFEPTAMDSSSKEFLDKVISDYNEYFKTNFSTDGKEFQNYYKDLSLRVQNKEVDILIVVGMFLTGFDAPMLNTLFVDKNLRYHGLIQAFSRTNRILNKVKTFGNIVCFRNLEQATKDAIKIFGDENSINIILEKSYNEYIYGFTDEETGKKIKGYIDLCHEIITKFPKPTEIETDADKKEFAKLFGELLQSENILKNFDEFENFEKIISDRQMQDMKSVYIEIRESLLQSKTGGGYTDNSKIDFSDIEFQIDLLKTDEINLDYILALILEKAKDLNDIETLKAEIRRAIRSSLGTRAKEELVIDFINETDLASLKTTEDILDAFYKYAKHKKELKIRELIKEENLKDGSIRFIEKSINKGYVETAGTDLDSLLPPISRKQGAREAKKKTVLQRIGDIVKVFIGI</sequence>
<dbReference type="CDD" id="cd18030">
    <property type="entry name" value="DEXHc_RE_I_HsdR"/>
    <property type="match status" value="1"/>
</dbReference>
<dbReference type="RefSeq" id="WP_002697021.1">
    <property type="nucleotide sequence ID" value="NZ_CDNC01000023.1"/>
</dbReference>
<evidence type="ECO:0000256" key="9">
    <source>
        <dbReference type="ARBA" id="ARBA00023125"/>
    </source>
</evidence>
<keyword evidence="4 10" id="KW-0547">Nucleotide-binding</keyword>
<dbReference type="SMART" id="SM00487">
    <property type="entry name" value="DEXDc"/>
    <property type="match status" value="1"/>
</dbReference>
<dbReference type="InterPro" id="IPR055180">
    <property type="entry name" value="HsdR_RecA-like_helicase_dom_2"/>
</dbReference>
<dbReference type="Gene3D" id="3.90.1570.50">
    <property type="match status" value="2"/>
</dbReference>
<evidence type="ECO:0000256" key="7">
    <source>
        <dbReference type="ARBA" id="ARBA00022801"/>
    </source>
</evidence>
<dbReference type="GO" id="GO:0009035">
    <property type="term" value="F:type I site-specific deoxyribonuclease activity"/>
    <property type="evidence" value="ECO:0007669"/>
    <property type="project" value="UniProtKB-EC"/>
</dbReference>
<comment type="similarity">
    <text evidence="2 10">Belongs to the HsdR family.</text>
</comment>
<keyword evidence="5 10" id="KW-0680">Restriction system</keyword>
<dbReference type="SUPFAM" id="SSF52540">
    <property type="entry name" value="P-loop containing nucleoside triphosphate hydrolases"/>
    <property type="match status" value="1"/>
</dbReference>
<gene>
    <name evidence="12" type="primary">hsdR</name>
    <name evidence="12" type="ORF">TPHV1_30182</name>
</gene>
<accession>A0A0B7GXH1</accession>
<evidence type="ECO:0000256" key="5">
    <source>
        <dbReference type="ARBA" id="ARBA00022747"/>
    </source>
</evidence>
<keyword evidence="9 10" id="KW-0238">DNA-binding</keyword>
<dbReference type="OrthoDB" id="9802848at2"/>
<evidence type="ECO:0000256" key="2">
    <source>
        <dbReference type="ARBA" id="ARBA00008598"/>
    </source>
</evidence>
<evidence type="ECO:0000313" key="13">
    <source>
        <dbReference type="Proteomes" id="UP000042527"/>
    </source>
</evidence>
<dbReference type="Proteomes" id="UP000042527">
    <property type="component" value="Unassembled WGS sequence"/>
</dbReference>
<dbReference type="Pfam" id="PF04313">
    <property type="entry name" value="HSDR_N"/>
    <property type="match status" value="1"/>
</dbReference>
<keyword evidence="8 10" id="KW-0067">ATP-binding</keyword>
<name>A0A0B7GXH1_TREPH</name>
<evidence type="ECO:0000256" key="10">
    <source>
        <dbReference type="RuleBase" id="RU364115"/>
    </source>
</evidence>
<feature type="domain" description="Helicase ATP-binding" evidence="11">
    <location>
        <begin position="301"/>
        <end position="446"/>
    </location>
</feature>
<dbReference type="InterPro" id="IPR014001">
    <property type="entry name" value="Helicase_ATP-bd"/>
</dbReference>
<dbReference type="InterPro" id="IPR022625">
    <property type="entry name" value="TypeI_RM_Rsu_C"/>
</dbReference>
<reference evidence="13" key="1">
    <citation type="submission" date="2015-01" db="EMBL/GenBank/DDBJ databases">
        <authorList>
            <person name="Manzoor Shahid"/>
            <person name="Zubair Saima"/>
        </authorList>
    </citation>
    <scope>NUCLEOTIDE SEQUENCE [LARGE SCALE GENOMIC DNA]</scope>
    <source>
        <strain evidence="13">V1</strain>
    </source>
</reference>
<dbReference type="InterPro" id="IPR004473">
    <property type="entry name" value="Restrct_endonuc_typeI_HsdR"/>
</dbReference>
<dbReference type="REBASE" id="128799">
    <property type="entry name" value="TphV1ORF30177P"/>
</dbReference>
<comment type="catalytic activity">
    <reaction evidence="1 10">
        <text>Endonucleolytic cleavage of DNA to give random double-stranded fragments with terminal 5'-phosphates, ATP is simultaneously hydrolyzed.</text>
        <dbReference type="EC" id="3.1.21.3"/>
    </reaction>
</comment>
<protein>
    <recommendedName>
        <fullName evidence="10">Type I restriction enzyme endonuclease subunit</fullName>
        <shortName evidence="10">R protein</shortName>
        <ecNumber evidence="10">3.1.21.3</ecNumber>
    </recommendedName>
</protein>
<evidence type="ECO:0000313" key="12">
    <source>
        <dbReference type="EMBL" id="CEM62287.1"/>
    </source>
</evidence>
<evidence type="ECO:0000259" key="11">
    <source>
        <dbReference type="PROSITE" id="PS51192"/>
    </source>
</evidence>
<dbReference type="EC" id="3.1.21.3" evidence="10"/>
<dbReference type="EMBL" id="CDNC01000023">
    <property type="protein sequence ID" value="CEM62287.1"/>
    <property type="molecule type" value="Genomic_DNA"/>
</dbReference>
<dbReference type="AlphaFoldDB" id="A0A0B7GXH1"/>
<keyword evidence="3" id="KW-0540">Nuclease</keyword>
<dbReference type="PANTHER" id="PTHR30195:SF16">
    <property type="entry name" value="TYPE I RESTRICTION ENZYME ENDONUCLEASE SUBUNIT"/>
    <property type="match status" value="1"/>
</dbReference>
<dbReference type="InterPro" id="IPR027417">
    <property type="entry name" value="P-loop_NTPase"/>
</dbReference>
<evidence type="ECO:0000256" key="6">
    <source>
        <dbReference type="ARBA" id="ARBA00022759"/>
    </source>
</evidence>
<organism evidence="12 13">
    <name type="scientific">Treponema phagedenis</name>
    <dbReference type="NCBI Taxonomy" id="162"/>
    <lineage>
        <taxon>Bacteria</taxon>
        <taxon>Pseudomonadati</taxon>
        <taxon>Spirochaetota</taxon>
        <taxon>Spirochaetia</taxon>
        <taxon>Spirochaetales</taxon>
        <taxon>Treponemataceae</taxon>
        <taxon>Treponema</taxon>
    </lineage>
</organism>
<dbReference type="GO" id="GO:0003677">
    <property type="term" value="F:DNA binding"/>
    <property type="evidence" value="ECO:0007669"/>
    <property type="project" value="UniProtKB-KW"/>
</dbReference>
<comment type="subunit">
    <text evidence="10">The type I restriction/modification system is composed of three polypeptides R, M and S.</text>
</comment>
<dbReference type="PROSITE" id="PS51192">
    <property type="entry name" value="HELICASE_ATP_BIND_1"/>
    <property type="match status" value="1"/>
</dbReference>
<evidence type="ECO:0000256" key="1">
    <source>
        <dbReference type="ARBA" id="ARBA00000851"/>
    </source>
</evidence>
<dbReference type="Pfam" id="PF22679">
    <property type="entry name" value="T1R_D3-like"/>
    <property type="match status" value="1"/>
</dbReference>
<dbReference type="InterPro" id="IPR040980">
    <property type="entry name" value="SWI2_SNF2"/>
</dbReference>
<dbReference type="InterPro" id="IPR051268">
    <property type="entry name" value="Type-I_R_enzyme_R_subunit"/>
</dbReference>
<dbReference type="PANTHER" id="PTHR30195">
    <property type="entry name" value="TYPE I SITE-SPECIFIC DEOXYRIBONUCLEASE PROTEIN SUBUNIT M AND R"/>
    <property type="match status" value="1"/>
</dbReference>
<dbReference type="Gene3D" id="3.40.50.300">
    <property type="entry name" value="P-loop containing nucleotide triphosphate hydrolases"/>
    <property type="match status" value="2"/>
</dbReference>
<dbReference type="NCBIfam" id="TIGR00348">
    <property type="entry name" value="hsdR"/>
    <property type="match status" value="1"/>
</dbReference>
<dbReference type="GO" id="GO:0005524">
    <property type="term" value="F:ATP binding"/>
    <property type="evidence" value="ECO:0007669"/>
    <property type="project" value="UniProtKB-KW"/>
</dbReference>
<dbReference type="Gene3D" id="1.20.58.2040">
    <property type="match status" value="1"/>
</dbReference>
<keyword evidence="13" id="KW-1185">Reference proteome</keyword>